<dbReference type="OrthoDB" id="5835136at2759"/>
<evidence type="ECO:0000313" key="2">
    <source>
        <dbReference type="EMBL" id="CAF3743217.1"/>
    </source>
</evidence>
<keyword evidence="3" id="KW-1185">Reference proteome</keyword>
<evidence type="ECO:0000313" key="1">
    <source>
        <dbReference type="EMBL" id="CAF0970069.1"/>
    </source>
</evidence>
<accession>A0A814EPD9</accession>
<dbReference type="EMBL" id="CAJNOQ010002635">
    <property type="protein sequence ID" value="CAF0970069.1"/>
    <property type="molecule type" value="Genomic_DNA"/>
</dbReference>
<gene>
    <name evidence="1" type="ORF">GPM918_LOCUS12187</name>
    <name evidence="2" type="ORF">SRO942_LOCUS12188</name>
</gene>
<comment type="caution">
    <text evidence="1">The sequence shown here is derived from an EMBL/GenBank/DDBJ whole genome shotgun (WGS) entry which is preliminary data.</text>
</comment>
<evidence type="ECO:0000313" key="3">
    <source>
        <dbReference type="Proteomes" id="UP000663829"/>
    </source>
</evidence>
<organism evidence="1 3">
    <name type="scientific">Didymodactylos carnosus</name>
    <dbReference type="NCBI Taxonomy" id="1234261"/>
    <lineage>
        <taxon>Eukaryota</taxon>
        <taxon>Metazoa</taxon>
        <taxon>Spiralia</taxon>
        <taxon>Gnathifera</taxon>
        <taxon>Rotifera</taxon>
        <taxon>Eurotatoria</taxon>
        <taxon>Bdelloidea</taxon>
        <taxon>Philodinida</taxon>
        <taxon>Philodinidae</taxon>
        <taxon>Didymodactylos</taxon>
    </lineage>
</organism>
<protein>
    <submittedName>
        <fullName evidence="1">Uncharacterized protein</fullName>
    </submittedName>
</protein>
<dbReference type="EMBL" id="CAJOBC010002635">
    <property type="protein sequence ID" value="CAF3743217.1"/>
    <property type="molecule type" value="Genomic_DNA"/>
</dbReference>
<dbReference type="Proteomes" id="UP000663829">
    <property type="component" value="Unassembled WGS sequence"/>
</dbReference>
<sequence length="176" mass="20412">MLWIRAHSYSFKVVNIDKQIQLTLGTYPVLYDSVTAKKYVGFESIYTWTTLNKSIEAPSANTLALLANFKESFIPAFMHSLWLDDSNKEKSRSICNTLIGLPTSSFFIYSKQNYARTWFNVAATKITFQQISQQENRMYEKAEQCLDLIEKELVQNNDHYVFGETLFIGVPFKIFD</sequence>
<name>A0A814EPD9_9BILA</name>
<reference evidence="1" key="1">
    <citation type="submission" date="2021-02" db="EMBL/GenBank/DDBJ databases">
        <authorList>
            <person name="Nowell W R."/>
        </authorList>
    </citation>
    <scope>NUCLEOTIDE SEQUENCE</scope>
</reference>
<dbReference type="Proteomes" id="UP000681722">
    <property type="component" value="Unassembled WGS sequence"/>
</dbReference>
<proteinExistence type="predicted"/>
<dbReference type="AlphaFoldDB" id="A0A814EPD9"/>